<keyword evidence="2" id="KW-0812">Transmembrane</keyword>
<dbReference type="EMBL" id="MU004293">
    <property type="protein sequence ID" value="KAF2661638.1"/>
    <property type="molecule type" value="Genomic_DNA"/>
</dbReference>
<keyword evidence="4" id="KW-1185">Reference proteome</keyword>
<name>A0A6A6TRV6_9PLEO</name>
<dbReference type="AlphaFoldDB" id="A0A6A6TRV6"/>
<feature type="compositionally biased region" description="Basic and acidic residues" evidence="1">
    <location>
        <begin position="72"/>
        <end position="85"/>
    </location>
</feature>
<evidence type="ECO:0000256" key="1">
    <source>
        <dbReference type="SAM" id="MobiDB-lite"/>
    </source>
</evidence>
<evidence type="ECO:0000313" key="3">
    <source>
        <dbReference type="EMBL" id="KAF2661638.1"/>
    </source>
</evidence>
<feature type="region of interest" description="Disordered" evidence="1">
    <location>
        <begin position="72"/>
        <end position="100"/>
    </location>
</feature>
<keyword evidence="2" id="KW-1133">Transmembrane helix</keyword>
<feature type="transmembrane region" description="Helical" evidence="2">
    <location>
        <begin position="16"/>
        <end position="38"/>
    </location>
</feature>
<keyword evidence="2" id="KW-0472">Membrane</keyword>
<dbReference type="Proteomes" id="UP000799324">
    <property type="component" value="Unassembled WGS sequence"/>
</dbReference>
<evidence type="ECO:0000256" key="2">
    <source>
        <dbReference type="SAM" id="Phobius"/>
    </source>
</evidence>
<protein>
    <submittedName>
        <fullName evidence="3">Uncharacterized protein</fullName>
    </submittedName>
</protein>
<proteinExistence type="predicted"/>
<reference evidence="3" key="1">
    <citation type="journal article" date="2020" name="Stud. Mycol.">
        <title>101 Dothideomycetes genomes: a test case for predicting lifestyles and emergence of pathogens.</title>
        <authorList>
            <person name="Haridas S."/>
            <person name="Albert R."/>
            <person name="Binder M."/>
            <person name="Bloem J."/>
            <person name="Labutti K."/>
            <person name="Salamov A."/>
            <person name="Andreopoulos B."/>
            <person name="Baker S."/>
            <person name="Barry K."/>
            <person name="Bills G."/>
            <person name="Bluhm B."/>
            <person name="Cannon C."/>
            <person name="Castanera R."/>
            <person name="Culley D."/>
            <person name="Daum C."/>
            <person name="Ezra D."/>
            <person name="Gonzalez J."/>
            <person name="Henrissat B."/>
            <person name="Kuo A."/>
            <person name="Liang C."/>
            <person name="Lipzen A."/>
            <person name="Lutzoni F."/>
            <person name="Magnuson J."/>
            <person name="Mondo S."/>
            <person name="Nolan M."/>
            <person name="Ohm R."/>
            <person name="Pangilinan J."/>
            <person name="Park H.-J."/>
            <person name="Ramirez L."/>
            <person name="Alfaro M."/>
            <person name="Sun H."/>
            <person name="Tritt A."/>
            <person name="Yoshinaga Y."/>
            <person name="Zwiers L.-H."/>
            <person name="Turgeon B."/>
            <person name="Goodwin S."/>
            <person name="Spatafora J."/>
            <person name="Crous P."/>
            <person name="Grigoriev I."/>
        </authorList>
    </citation>
    <scope>NUCLEOTIDE SEQUENCE</scope>
    <source>
        <strain evidence="3">CBS 122681</strain>
    </source>
</reference>
<accession>A0A6A6TRV6</accession>
<sequence>MVSWENGEGDGEVDEVGWVALAAVIAIMVASMPSSLSVHYTDSRTPKPPDADQKWRLLKLSLTFMSELWDGHTRRQRNRQSEPWKSRNVSKLHRPTKSPIKVKATTPRVDEPGESPAEEFNLVWRCGPPPQLKRHRRCVWIQQPRQDECKLRRFREHCTTEVSKSRNPKVISM</sequence>
<evidence type="ECO:0000313" key="4">
    <source>
        <dbReference type="Proteomes" id="UP000799324"/>
    </source>
</evidence>
<gene>
    <name evidence="3" type="ORF">K491DRAFT_420678</name>
</gene>
<organism evidence="3 4">
    <name type="scientific">Lophiostoma macrostomum CBS 122681</name>
    <dbReference type="NCBI Taxonomy" id="1314788"/>
    <lineage>
        <taxon>Eukaryota</taxon>
        <taxon>Fungi</taxon>
        <taxon>Dikarya</taxon>
        <taxon>Ascomycota</taxon>
        <taxon>Pezizomycotina</taxon>
        <taxon>Dothideomycetes</taxon>
        <taxon>Pleosporomycetidae</taxon>
        <taxon>Pleosporales</taxon>
        <taxon>Lophiostomataceae</taxon>
        <taxon>Lophiostoma</taxon>
    </lineage>
</organism>